<keyword evidence="3" id="KW-0732">Signal</keyword>
<dbReference type="InterPro" id="IPR018200">
    <property type="entry name" value="USP_CS"/>
</dbReference>
<organism evidence="5 6">
    <name type="scientific">Reticulomyxa filosa</name>
    <dbReference type="NCBI Taxonomy" id="46433"/>
    <lineage>
        <taxon>Eukaryota</taxon>
        <taxon>Sar</taxon>
        <taxon>Rhizaria</taxon>
        <taxon>Retaria</taxon>
        <taxon>Foraminifera</taxon>
        <taxon>Monothalamids</taxon>
        <taxon>Reticulomyxidae</taxon>
        <taxon>Reticulomyxa</taxon>
    </lineage>
</organism>
<dbReference type="GO" id="GO:0004843">
    <property type="term" value="F:cysteine-type deubiquitinase activity"/>
    <property type="evidence" value="ECO:0007669"/>
    <property type="project" value="InterPro"/>
</dbReference>
<feature type="signal peptide" evidence="3">
    <location>
        <begin position="1"/>
        <end position="22"/>
    </location>
</feature>
<proteinExistence type="predicted"/>
<protein>
    <recommendedName>
        <fullName evidence="4">USP domain-containing protein</fullName>
    </recommendedName>
</protein>
<dbReference type="PROSITE" id="PS50235">
    <property type="entry name" value="USP_3"/>
    <property type="match status" value="1"/>
</dbReference>
<dbReference type="Pfam" id="PF00443">
    <property type="entry name" value="UCH"/>
    <property type="match status" value="1"/>
</dbReference>
<sequence>KIFFRSLLFFILSLRIPTLLDMASDIELQYQNEGDRIGQNCVYLVLFFSFFLFALSYVWKKYCIVPERSKSQSPMKVDVNNDKEETEAADSNDENDDQTQLNPTNKDVHNFNCPLIERKLLPWEGIPIRCWTVNQFTGIYFHTFYKFKKNLFFFFTNPKEHIKQKKPRTHLKQLNVKYLVKMNMLQRFFQVRKKNEAFVYELVKVLYWILQKKQPEKVQKLSQSKFKGMIGLKNVGNSCFLNAAVQVYYYYFFFFTNKKFRVCMYVWTWAFFFKLLLPKKKKNQDKEFHCCFYSDCNSMDCLWGNLIANVYRRNGNDDQPPPSVSLKNLMKKVGEIDSSFAKGVQGDSFAVMHCILNELEQRTTNKLITIERNVHKNKNKQMSTEDIQKSGVELYSQLISKDSIVARIFDGIECNK</sequence>
<keyword evidence="2" id="KW-1133">Transmembrane helix</keyword>
<accession>X6LIE6</accession>
<evidence type="ECO:0000313" key="6">
    <source>
        <dbReference type="Proteomes" id="UP000023152"/>
    </source>
</evidence>
<dbReference type="InterPro" id="IPR001394">
    <property type="entry name" value="Peptidase_C19_UCH"/>
</dbReference>
<dbReference type="GO" id="GO:0016579">
    <property type="term" value="P:protein deubiquitination"/>
    <property type="evidence" value="ECO:0007669"/>
    <property type="project" value="InterPro"/>
</dbReference>
<evidence type="ECO:0000256" key="3">
    <source>
        <dbReference type="SAM" id="SignalP"/>
    </source>
</evidence>
<feature type="transmembrane region" description="Helical" evidence="2">
    <location>
        <begin position="259"/>
        <end position="277"/>
    </location>
</feature>
<dbReference type="InterPro" id="IPR038765">
    <property type="entry name" value="Papain-like_cys_pep_sf"/>
</dbReference>
<evidence type="ECO:0000256" key="2">
    <source>
        <dbReference type="SAM" id="Phobius"/>
    </source>
</evidence>
<dbReference type="EMBL" id="ASPP01038500">
    <property type="protein sequence ID" value="ETO01364.1"/>
    <property type="molecule type" value="Genomic_DNA"/>
</dbReference>
<feature type="transmembrane region" description="Helical" evidence="2">
    <location>
        <begin position="235"/>
        <end position="253"/>
    </location>
</feature>
<evidence type="ECO:0000313" key="5">
    <source>
        <dbReference type="EMBL" id="ETO01364.1"/>
    </source>
</evidence>
<feature type="domain" description="USP" evidence="4">
    <location>
        <begin position="230"/>
        <end position="416"/>
    </location>
</feature>
<dbReference type="InterPro" id="IPR028889">
    <property type="entry name" value="USP"/>
</dbReference>
<dbReference type="SUPFAM" id="SSF54001">
    <property type="entry name" value="Cysteine proteinases"/>
    <property type="match status" value="1"/>
</dbReference>
<gene>
    <name evidence="5" type="ORF">RFI_36076</name>
</gene>
<keyword evidence="6" id="KW-1185">Reference proteome</keyword>
<feature type="region of interest" description="Disordered" evidence="1">
    <location>
        <begin position="73"/>
        <end position="105"/>
    </location>
</feature>
<feature type="chain" id="PRO_5004974007" description="USP domain-containing protein" evidence="3">
    <location>
        <begin position="23"/>
        <end position="416"/>
    </location>
</feature>
<dbReference type="AlphaFoldDB" id="X6LIE6"/>
<dbReference type="PROSITE" id="PS00972">
    <property type="entry name" value="USP_1"/>
    <property type="match status" value="1"/>
</dbReference>
<reference evidence="5 6" key="1">
    <citation type="journal article" date="2013" name="Curr. Biol.">
        <title>The Genome of the Foraminiferan Reticulomyxa filosa.</title>
        <authorList>
            <person name="Glockner G."/>
            <person name="Hulsmann N."/>
            <person name="Schleicher M."/>
            <person name="Noegel A.A."/>
            <person name="Eichinger L."/>
            <person name="Gallinger C."/>
            <person name="Pawlowski J."/>
            <person name="Sierra R."/>
            <person name="Euteneuer U."/>
            <person name="Pillet L."/>
            <person name="Moustafa A."/>
            <person name="Platzer M."/>
            <person name="Groth M."/>
            <person name="Szafranski K."/>
            <person name="Schliwa M."/>
        </authorList>
    </citation>
    <scope>NUCLEOTIDE SEQUENCE [LARGE SCALE GENOMIC DNA]</scope>
</reference>
<feature type="non-terminal residue" evidence="5">
    <location>
        <position position="1"/>
    </location>
</feature>
<dbReference type="Proteomes" id="UP000023152">
    <property type="component" value="Unassembled WGS sequence"/>
</dbReference>
<comment type="caution">
    <text evidence="5">The sequence shown here is derived from an EMBL/GenBank/DDBJ whole genome shotgun (WGS) entry which is preliminary data.</text>
</comment>
<feature type="non-terminal residue" evidence="5">
    <location>
        <position position="416"/>
    </location>
</feature>
<keyword evidence="2" id="KW-0472">Membrane</keyword>
<dbReference type="Gene3D" id="3.90.70.10">
    <property type="entry name" value="Cysteine proteinases"/>
    <property type="match status" value="1"/>
</dbReference>
<feature type="transmembrane region" description="Helical" evidence="2">
    <location>
        <begin position="42"/>
        <end position="59"/>
    </location>
</feature>
<evidence type="ECO:0000259" key="4">
    <source>
        <dbReference type="PROSITE" id="PS50235"/>
    </source>
</evidence>
<feature type="compositionally biased region" description="Acidic residues" evidence="1">
    <location>
        <begin position="84"/>
        <end position="97"/>
    </location>
</feature>
<evidence type="ECO:0000256" key="1">
    <source>
        <dbReference type="SAM" id="MobiDB-lite"/>
    </source>
</evidence>
<name>X6LIE6_RETFI</name>
<keyword evidence="2" id="KW-0812">Transmembrane</keyword>